<keyword evidence="4" id="KW-1185">Reference proteome</keyword>
<evidence type="ECO:0000256" key="1">
    <source>
        <dbReference type="ARBA" id="ARBA00022679"/>
    </source>
</evidence>
<evidence type="ECO:0000259" key="2">
    <source>
        <dbReference type="SMART" id="SM00672"/>
    </source>
</evidence>
<dbReference type="OrthoDB" id="767964at2"/>
<organism evidence="3 4">
    <name type="scientific">Cricetibacter osteomyelitidis</name>
    <dbReference type="NCBI Taxonomy" id="1521931"/>
    <lineage>
        <taxon>Bacteria</taxon>
        <taxon>Pseudomonadati</taxon>
        <taxon>Pseudomonadota</taxon>
        <taxon>Gammaproteobacteria</taxon>
        <taxon>Pasteurellales</taxon>
        <taxon>Pasteurellaceae</taxon>
        <taxon>Cricetibacter</taxon>
    </lineage>
</organism>
<proteinExistence type="predicted"/>
<dbReference type="Proteomes" id="UP000295763">
    <property type="component" value="Unassembled WGS sequence"/>
</dbReference>
<reference evidence="3 4" key="1">
    <citation type="submission" date="2019-03" db="EMBL/GenBank/DDBJ databases">
        <title>Genomic Encyclopedia of Type Strains, Phase IV (KMG-IV): sequencing the most valuable type-strain genomes for metagenomic binning, comparative biology and taxonomic classification.</title>
        <authorList>
            <person name="Goeker M."/>
        </authorList>
    </citation>
    <scope>NUCLEOTIDE SEQUENCE [LARGE SCALE GENOMIC DNA]</scope>
    <source>
        <strain evidence="3 4">DSM 28404</strain>
    </source>
</reference>
<sequence>MVTITINRAKNKVQPVSERILKPSTDYSMEVSIRKGGVDSFKQNDRIELRGDSSMKMILDALQGLFDKVHLNMNIIVHFGDYPKEKPQEYHFYYCVEDKEDLPFCVPDFVFDAWKVAGIANYTETMTEIIRRSRMPPQSDKLFWIGNVQTHKNRSMFMKIAAAHPDKIEAHDTMVSNKFLGKSVPYISLPDHTHYKYLIDIEGNGYSGRIPFLLATGRVLFIQERRWKSYFHFDLDPYKHFIPVKNDFSDLLQQIDFVESNGEAYYREIAQNALEFAQNNLTYEKAVEVWQQKLVGMRKRNQSYRVQVSKK</sequence>
<gene>
    <name evidence="3" type="ORF">EDC44_10347</name>
</gene>
<dbReference type="RefSeq" id="WP_131974931.1">
    <property type="nucleotide sequence ID" value="NZ_SLYB01000003.1"/>
</dbReference>
<dbReference type="GO" id="GO:0016740">
    <property type="term" value="F:transferase activity"/>
    <property type="evidence" value="ECO:0007669"/>
    <property type="project" value="UniProtKB-KW"/>
</dbReference>
<name>A0A4R2T3K9_9PAST</name>
<dbReference type="SMART" id="SM00672">
    <property type="entry name" value="CAP10"/>
    <property type="match status" value="1"/>
</dbReference>
<accession>A0A4R2T3K9</accession>
<keyword evidence="1 3" id="KW-0808">Transferase</keyword>
<dbReference type="PANTHER" id="PTHR12203">
    <property type="entry name" value="KDEL LYS-ASP-GLU-LEU CONTAINING - RELATED"/>
    <property type="match status" value="1"/>
</dbReference>
<dbReference type="PANTHER" id="PTHR12203:SF35">
    <property type="entry name" value="PROTEIN O-GLUCOSYLTRANSFERASE 1"/>
    <property type="match status" value="1"/>
</dbReference>
<dbReference type="AlphaFoldDB" id="A0A4R2T3K9"/>
<dbReference type="Pfam" id="PF05686">
    <property type="entry name" value="Glyco_transf_90"/>
    <property type="match status" value="1"/>
</dbReference>
<comment type="caution">
    <text evidence="3">The sequence shown here is derived from an EMBL/GenBank/DDBJ whole genome shotgun (WGS) entry which is preliminary data.</text>
</comment>
<dbReference type="EMBL" id="SLYB01000003">
    <property type="protein sequence ID" value="TCP96850.1"/>
    <property type="molecule type" value="Genomic_DNA"/>
</dbReference>
<feature type="domain" description="Glycosyl transferase CAP10" evidence="2">
    <location>
        <begin position="73"/>
        <end position="298"/>
    </location>
</feature>
<dbReference type="InterPro" id="IPR006598">
    <property type="entry name" value="CAP10"/>
</dbReference>
<dbReference type="InterPro" id="IPR051091">
    <property type="entry name" value="O-Glucosyltr/Glycosyltrsf_90"/>
</dbReference>
<protein>
    <submittedName>
        <fullName evidence="3">Glycosyl transferase family 90</fullName>
    </submittedName>
</protein>
<evidence type="ECO:0000313" key="3">
    <source>
        <dbReference type="EMBL" id="TCP96850.1"/>
    </source>
</evidence>
<evidence type="ECO:0000313" key="4">
    <source>
        <dbReference type="Proteomes" id="UP000295763"/>
    </source>
</evidence>